<feature type="topological domain" description="Periplasmic" evidence="14">
    <location>
        <begin position="93"/>
        <end position="147"/>
    </location>
</feature>
<feature type="topological domain" description="Cytoplasmic" evidence="14">
    <location>
        <begin position="167"/>
        <end position="181"/>
    </location>
</feature>
<evidence type="ECO:0000256" key="15">
    <source>
        <dbReference type="SAM" id="Phobius"/>
    </source>
</evidence>
<sequence length="181" mass="20674">MGLIYLIQALARHRFSWIMLLLLGIVLEGCGLYFQYQLRLPLCVNCVYERAFYLTFIVAGLIGFLSPTNVLLRNLAILIFMAGSAGGVVVAFDHITSVYQTGFGGSCKLFPSFPSFLPLNEWLPWMFQPNAACEKLDWSLLGFSMPEWIFCSFACGLVVSVLFFISQFFKQRKHHSYKDYY</sequence>
<comment type="function">
    <text evidence="14">Required for disulfide bond formation in some periplasmic proteins. Acts by oxidizing the DsbA protein.</text>
</comment>
<keyword evidence="9 14" id="KW-0560">Oxidoreductase</keyword>
<evidence type="ECO:0000256" key="13">
    <source>
        <dbReference type="ARBA" id="ARBA00023284"/>
    </source>
</evidence>
<evidence type="ECO:0000256" key="11">
    <source>
        <dbReference type="ARBA" id="ARBA00023157"/>
    </source>
</evidence>
<dbReference type="AlphaFoldDB" id="A0A948WZR2"/>
<keyword evidence="3 14" id="KW-0813">Transport</keyword>
<evidence type="ECO:0000313" key="17">
    <source>
        <dbReference type="Proteomes" id="UP000733611"/>
    </source>
</evidence>
<evidence type="ECO:0000256" key="1">
    <source>
        <dbReference type="ARBA" id="ARBA00004429"/>
    </source>
</evidence>
<dbReference type="InterPro" id="IPR050183">
    <property type="entry name" value="DsbB"/>
</dbReference>
<feature type="topological domain" description="Cytoplasmic" evidence="14">
    <location>
        <begin position="1"/>
        <end position="16"/>
    </location>
</feature>
<dbReference type="PANTHER" id="PTHR36570:SF2">
    <property type="entry name" value="DISULFIDE BOND FORMATION PROTEIN B"/>
    <property type="match status" value="1"/>
</dbReference>
<keyword evidence="10 14" id="KW-0472">Membrane</keyword>
<feature type="topological domain" description="Periplasmic" evidence="14">
    <location>
        <begin position="34"/>
        <end position="51"/>
    </location>
</feature>
<dbReference type="GO" id="GO:0015035">
    <property type="term" value="F:protein-disulfide reductase activity"/>
    <property type="evidence" value="ECO:0007669"/>
    <property type="project" value="UniProtKB-UniRule"/>
</dbReference>
<organism evidence="16 17">
    <name type="scientific">Candidatus Anaerobiospirillum pullicola</name>
    <dbReference type="NCBI Taxonomy" id="2838451"/>
    <lineage>
        <taxon>Bacteria</taxon>
        <taxon>Pseudomonadati</taxon>
        <taxon>Pseudomonadota</taxon>
        <taxon>Gammaproteobacteria</taxon>
        <taxon>Aeromonadales</taxon>
        <taxon>Succinivibrionaceae</taxon>
        <taxon>Anaerobiospirillum</taxon>
    </lineage>
</organism>
<keyword evidence="5" id="KW-0997">Cell inner membrane</keyword>
<protein>
    <recommendedName>
        <fullName evidence="14">Disulfide bond formation protein B</fullName>
    </recommendedName>
    <alternativeName>
        <fullName evidence="14">Disulfide oxidoreductase</fullName>
    </alternativeName>
</protein>
<comment type="similarity">
    <text evidence="2 14">Belongs to the DsbB family.</text>
</comment>
<dbReference type="SUPFAM" id="SSF158442">
    <property type="entry name" value="DsbB-like"/>
    <property type="match status" value="1"/>
</dbReference>
<evidence type="ECO:0000256" key="14">
    <source>
        <dbReference type="HAMAP-Rule" id="MF_00286"/>
    </source>
</evidence>
<feature type="transmembrane region" description="Helical" evidence="15">
    <location>
        <begin position="51"/>
        <end position="68"/>
    </location>
</feature>
<evidence type="ECO:0000256" key="7">
    <source>
        <dbReference type="ARBA" id="ARBA00022982"/>
    </source>
</evidence>
<feature type="transmembrane region" description="Helical" evidence="15">
    <location>
        <begin position="147"/>
        <end position="169"/>
    </location>
</feature>
<evidence type="ECO:0000256" key="12">
    <source>
        <dbReference type="ARBA" id="ARBA00023186"/>
    </source>
</evidence>
<dbReference type="NCBIfam" id="NF002485">
    <property type="entry name" value="PRK01749.1"/>
    <property type="match status" value="1"/>
</dbReference>
<reference evidence="16" key="1">
    <citation type="journal article" date="2021" name="PeerJ">
        <title>Extensive microbial diversity within the chicken gut microbiome revealed by metagenomics and culture.</title>
        <authorList>
            <person name="Gilroy R."/>
            <person name="Ravi A."/>
            <person name="Getino M."/>
            <person name="Pursley I."/>
            <person name="Horton D.L."/>
            <person name="Alikhan N.F."/>
            <person name="Baker D."/>
            <person name="Gharbi K."/>
            <person name="Hall N."/>
            <person name="Watson M."/>
            <person name="Adriaenssens E.M."/>
            <person name="Foster-Nyarko E."/>
            <person name="Jarju S."/>
            <person name="Secka A."/>
            <person name="Antonio M."/>
            <person name="Oren A."/>
            <person name="Chaudhuri R.R."/>
            <person name="La Ragione R."/>
            <person name="Hildebrand F."/>
            <person name="Pallen M.J."/>
        </authorList>
    </citation>
    <scope>NUCLEOTIDE SEQUENCE</scope>
    <source>
        <strain evidence="16">378</strain>
    </source>
</reference>
<keyword evidence="12 14" id="KW-0143">Chaperone</keyword>
<evidence type="ECO:0000256" key="5">
    <source>
        <dbReference type="ARBA" id="ARBA00022519"/>
    </source>
</evidence>
<dbReference type="Gene3D" id="1.20.1550.10">
    <property type="entry name" value="DsbB-like"/>
    <property type="match status" value="1"/>
</dbReference>
<feature type="disulfide bond" description="Redox-active" evidence="14">
    <location>
        <begin position="107"/>
        <end position="133"/>
    </location>
</feature>
<evidence type="ECO:0000256" key="9">
    <source>
        <dbReference type="ARBA" id="ARBA00023002"/>
    </source>
</evidence>
<feature type="disulfide bond" description="Redox-active" evidence="14">
    <location>
        <begin position="43"/>
        <end position="46"/>
    </location>
</feature>
<keyword evidence="6 14" id="KW-0812">Transmembrane</keyword>
<evidence type="ECO:0000256" key="2">
    <source>
        <dbReference type="ARBA" id="ARBA00008823"/>
    </source>
</evidence>
<evidence type="ECO:0000313" key="16">
    <source>
        <dbReference type="EMBL" id="MBU3844827.1"/>
    </source>
</evidence>
<evidence type="ECO:0000256" key="3">
    <source>
        <dbReference type="ARBA" id="ARBA00022448"/>
    </source>
</evidence>
<evidence type="ECO:0000256" key="4">
    <source>
        <dbReference type="ARBA" id="ARBA00022475"/>
    </source>
</evidence>
<dbReference type="HAMAP" id="MF_00286">
    <property type="entry name" value="DsbB"/>
    <property type="match status" value="1"/>
</dbReference>
<comment type="caution">
    <text evidence="16">The sequence shown here is derived from an EMBL/GenBank/DDBJ whole genome shotgun (WGS) entry which is preliminary data.</text>
</comment>
<dbReference type="InterPro" id="IPR003752">
    <property type="entry name" value="DiS_bond_form_DsbB/BdbC"/>
</dbReference>
<dbReference type="PANTHER" id="PTHR36570">
    <property type="entry name" value="DISULFIDE BOND FORMATION PROTEIN B"/>
    <property type="match status" value="1"/>
</dbReference>
<feature type="transmembrane region" description="Helical" evidence="15">
    <location>
        <begin position="75"/>
        <end position="92"/>
    </location>
</feature>
<dbReference type="InterPro" id="IPR023380">
    <property type="entry name" value="DsbB-like_sf"/>
</dbReference>
<keyword evidence="8 14" id="KW-1133">Transmembrane helix</keyword>
<gene>
    <name evidence="14 16" type="primary">dsbB</name>
    <name evidence="16" type="ORF">H9847_08210</name>
</gene>
<reference evidence="16" key="2">
    <citation type="submission" date="2021-04" db="EMBL/GenBank/DDBJ databases">
        <authorList>
            <person name="Gilroy R."/>
        </authorList>
    </citation>
    <scope>NUCLEOTIDE SEQUENCE</scope>
    <source>
        <strain evidence="16">378</strain>
    </source>
</reference>
<dbReference type="EMBL" id="JAHLFE010000166">
    <property type="protein sequence ID" value="MBU3844827.1"/>
    <property type="molecule type" value="Genomic_DNA"/>
</dbReference>
<dbReference type="InterPro" id="IPR022920">
    <property type="entry name" value="Disulphide_bond_form_DsbB"/>
</dbReference>
<accession>A0A948WZR2</accession>
<name>A0A948WZR2_9GAMM</name>
<evidence type="ECO:0000256" key="10">
    <source>
        <dbReference type="ARBA" id="ARBA00023136"/>
    </source>
</evidence>
<dbReference type="GO" id="GO:0009055">
    <property type="term" value="F:electron transfer activity"/>
    <property type="evidence" value="ECO:0007669"/>
    <property type="project" value="UniProtKB-UniRule"/>
</dbReference>
<keyword evidence="7 14" id="KW-0249">Electron transport</keyword>
<comment type="subcellular location">
    <subcellularLocation>
        <location evidence="1">Cell inner membrane</location>
        <topology evidence="1">Multi-pass membrane protein</topology>
    </subcellularLocation>
    <subcellularLocation>
        <location evidence="14">Cell membrane</location>
        <topology evidence="14">Multi-pass membrane protein</topology>
    </subcellularLocation>
</comment>
<evidence type="ECO:0000256" key="6">
    <source>
        <dbReference type="ARBA" id="ARBA00022692"/>
    </source>
</evidence>
<keyword evidence="13 14" id="KW-0676">Redox-active center</keyword>
<dbReference type="Proteomes" id="UP000733611">
    <property type="component" value="Unassembled WGS sequence"/>
</dbReference>
<feature type="transmembrane region" description="Helical" evidence="15">
    <location>
        <begin position="15"/>
        <end position="36"/>
    </location>
</feature>
<dbReference type="GO" id="GO:0006457">
    <property type="term" value="P:protein folding"/>
    <property type="evidence" value="ECO:0007669"/>
    <property type="project" value="InterPro"/>
</dbReference>
<dbReference type="Pfam" id="PF02600">
    <property type="entry name" value="DsbB"/>
    <property type="match status" value="1"/>
</dbReference>
<comment type="caution">
    <text evidence="14">Lacks conserved residue(s) required for the propagation of feature annotation.</text>
</comment>
<dbReference type="GO" id="GO:0005886">
    <property type="term" value="C:plasma membrane"/>
    <property type="evidence" value="ECO:0007669"/>
    <property type="project" value="UniProtKB-SubCell"/>
</dbReference>
<evidence type="ECO:0000256" key="8">
    <source>
        <dbReference type="ARBA" id="ARBA00022989"/>
    </source>
</evidence>
<keyword evidence="11 14" id="KW-1015">Disulfide bond</keyword>
<keyword evidence="4 14" id="KW-1003">Cell membrane</keyword>
<proteinExistence type="inferred from homology"/>